<proteinExistence type="predicted"/>
<name>A0A4Y9YVM2_9AGAM</name>
<evidence type="ECO:0000313" key="3">
    <source>
        <dbReference type="Proteomes" id="UP000298327"/>
    </source>
</evidence>
<accession>A0A4Y9YVM2</accession>
<dbReference type="Proteomes" id="UP000298327">
    <property type="component" value="Unassembled WGS sequence"/>
</dbReference>
<organism evidence="2 3">
    <name type="scientific">Dentipellis fragilis</name>
    <dbReference type="NCBI Taxonomy" id="205917"/>
    <lineage>
        <taxon>Eukaryota</taxon>
        <taxon>Fungi</taxon>
        <taxon>Dikarya</taxon>
        <taxon>Basidiomycota</taxon>
        <taxon>Agaricomycotina</taxon>
        <taxon>Agaricomycetes</taxon>
        <taxon>Russulales</taxon>
        <taxon>Hericiaceae</taxon>
        <taxon>Dentipellis</taxon>
    </lineage>
</organism>
<keyword evidence="3" id="KW-1185">Reference proteome</keyword>
<dbReference type="EMBL" id="SEOQ01000244">
    <property type="protein sequence ID" value="TFY66474.1"/>
    <property type="molecule type" value="Genomic_DNA"/>
</dbReference>
<comment type="caution">
    <text evidence="2">The sequence shown here is derived from an EMBL/GenBank/DDBJ whole genome shotgun (WGS) entry which is preliminary data.</text>
</comment>
<reference evidence="2 3" key="1">
    <citation type="submission" date="2019-02" db="EMBL/GenBank/DDBJ databases">
        <title>Genome sequencing of the rare red list fungi Dentipellis fragilis.</title>
        <authorList>
            <person name="Buettner E."/>
            <person name="Kellner H."/>
        </authorList>
    </citation>
    <scope>NUCLEOTIDE SEQUENCE [LARGE SCALE GENOMIC DNA]</scope>
    <source>
        <strain evidence="2 3">DSM 105465</strain>
    </source>
</reference>
<evidence type="ECO:0000313" key="2">
    <source>
        <dbReference type="EMBL" id="TFY66474.1"/>
    </source>
</evidence>
<sequence length="361" mass="40871">MRGATDSAGSEGTGLAVMSPPQPPVVQRAERNQTHRGLPTELLREIVLYTFGSYFPELCINPEFDMSWDPILSLLHSSNLLRSIVINILEHALGDVFIDEHTKVLQNYKPAMKELHQVAVILAKEPLDSFLSHPVFIVMTRYHVDCPVSWRARLFHIEYEPLRGDNPSHGNRRPPGWLEMTAKEIEVHPLRLKVPLYIKHGILYPIDRVSALHVSPADLATWLGRMCKAFRNFDPWIHHNSASLVTKIRPDMKITSQTLRVVCTFQVKLRNDLLLGYVLNEEGLPRLSEAQMRECGIHDALSTLRRPTGVQDNDARVAFCKQNREILLYIVAEEEPLLGLSPVEAAGVPDTSNMMYNIGLL</sequence>
<dbReference type="AlphaFoldDB" id="A0A4Y9YVM2"/>
<evidence type="ECO:0000256" key="1">
    <source>
        <dbReference type="SAM" id="MobiDB-lite"/>
    </source>
</evidence>
<gene>
    <name evidence="2" type="ORF">EVG20_g4619</name>
</gene>
<dbReference type="OrthoDB" id="10439277at2759"/>
<protein>
    <submittedName>
        <fullName evidence="2">Uncharacterized protein</fullName>
    </submittedName>
</protein>
<feature type="region of interest" description="Disordered" evidence="1">
    <location>
        <begin position="1"/>
        <end position="33"/>
    </location>
</feature>